<evidence type="ECO:0000313" key="2">
    <source>
        <dbReference type="EMBL" id="GEL22317.1"/>
    </source>
</evidence>
<evidence type="ECO:0008006" key="4">
    <source>
        <dbReference type="Google" id="ProtNLM"/>
    </source>
</evidence>
<keyword evidence="1" id="KW-0812">Transmembrane</keyword>
<evidence type="ECO:0000256" key="1">
    <source>
        <dbReference type="SAM" id="Phobius"/>
    </source>
</evidence>
<keyword evidence="3" id="KW-1185">Reference proteome</keyword>
<keyword evidence="1" id="KW-1133">Transmembrane helix</keyword>
<dbReference type="Proteomes" id="UP000321685">
    <property type="component" value="Unassembled WGS sequence"/>
</dbReference>
<dbReference type="RefSeq" id="WP_147103366.1">
    <property type="nucleotide sequence ID" value="NZ_BJVJ01000008.1"/>
</dbReference>
<feature type="transmembrane region" description="Helical" evidence="1">
    <location>
        <begin position="182"/>
        <end position="200"/>
    </location>
</feature>
<feature type="transmembrane region" description="Helical" evidence="1">
    <location>
        <begin position="206"/>
        <end position="224"/>
    </location>
</feature>
<feature type="transmembrane region" description="Helical" evidence="1">
    <location>
        <begin position="20"/>
        <end position="42"/>
    </location>
</feature>
<protein>
    <recommendedName>
        <fullName evidence="4">DUF4386 domain-containing protein</fullName>
    </recommendedName>
</protein>
<feature type="transmembrane region" description="Helical" evidence="1">
    <location>
        <begin position="152"/>
        <end position="170"/>
    </location>
</feature>
<dbReference type="AlphaFoldDB" id="A0A511DCN7"/>
<keyword evidence="1" id="KW-0472">Membrane</keyword>
<gene>
    <name evidence="2" type="ORF">PSU4_12710</name>
</gene>
<feature type="transmembrane region" description="Helical" evidence="1">
    <location>
        <begin position="66"/>
        <end position="87"/>
    </location>
</feature>
<accession>A0A511DCN7</accession>
<sequence length="239" mass="24811">MADLRDAGARPAVSAEAVKYAQLSGVLAVVFAVLMALALVFVNRSPGFATSDQAYDAFYAPGGKTVLITVGLYLVPFAGIAFLWHMITVRLLVRELAPDVPKMPMSLQVLAGVLFVALLWTGTAAAGAVALVVDIGTGPVPGPDVGRALSGIGYAVVFVYAVRAAGMYVMTTTTLLMKAGLLPRWLGFLSYLLALAMLVATTFNPAVLLVLPGWAVLVGVIVLVRAGRPGARAIPEAAS</sequence>
<dbReference type="EMBL" id="BJVJ01000008">
    <property type="protein sequence ID" value="GEL22317.1"/>
    <property type="molecule type" value="Genomic_DNA"/>
</dbReference>
<evidence type="ECO:0000313" key="3">
    <source>
        <dbReference type="Proteomes" id="UP000321685"/>
    </source>
</evidence>
<organism evidence="2 3">
    <name type="scientific">Pseudonocardia sulfidoxydans NBRC 16205</name>
    <dbReference type="NCBI Taxonomy" id="1223511"/>
    <lineage>
        <taxon>Bacteria</taxon>
        <taxon>Bacillati</taxon>
        <taxon>Actinomycetota</taxon>
        <taxon>Actinomycetes</taxon>
        <taxon>Pseudonocardiales</taxon>
        <taxon>Pseudonocardiaceae</taxon>
        <taxon>Pseudonocardia</taxon>
    </lineage>
</organism>
<dbReference type="OrthoDB" id="3381134at2"/>
<proteinExistence type="predicted"/>
<feature type="transmembrane region" description="Helical" evidence="1">
    <location>
        <begin position="107"/>
        <end position="132"/>
    </location>
</feature>
<comment type="caution">
    <text evidence="2">The sequence shown here is derived from an EMBL/GenBank/DDBJ whole genome shotgun (WGS) entry which is preliminary data.</text>
</comment>
<reference evidence="2 3" key="1">
    <citation type="submission" date="2019-07" db="EMBL/GenBank/DDBJ databases">
        <title>Whole genome shotgun sequence of Pseudonocardia sulfidoxydans NBRC 16205.</title>
        <authorList>
            <person name="Hosoyama A."/>
            <person name="Uohara A."/>
            <person name="Ohji S."/>
            <person name="Ichikawa N."/>
        </authorList>
    </citation>
    <scope>NUCLEOTIDE SEQUENCE [LARGE SCALE GENOMIC DNA]</scope>
    <source>
        <strain evidence="2 3">NBRC 16205</strain>
    </source>
</reference>
<name>A0A511DCN7_9PSEU</name>